<accession>A0A3M6XFS2</accession>
<feature type="region of interest" description="Disordered" evidence="1">
    <location>
        <begin position="19"/>
        <end position="220"/>
    </location>
</feature>
<dbReference type="EMBL" id="QWIM01000596">
    <property type="protein sequence ID" value="RMY32828.1"/>
    <property type="molecule type" value="Genomic_DNA"/>
</dbReference>
<evidence type="ECO:0000313" key="3">
    <source>
        <dbReference type="EMBL" id="RMY32828.1"/>
    </source>
</evidence>
<feature type="compositionally biased region" description="Basic and acidic residues" evidence="1">
    <location>
        <begin position="191"/>
        <end position="212"/>
    </location>
</feature>
<gene>
    <name evidence="3" type="ORF">D0866_06329</name>
    <name evidence="2" type="ORF">D0868_14628</name>
</gene>
<organism evidence="2 5">
    <name type="scientific">Hortaea werneckii</name>
    <name type="common">Black yeast</name>
    <name type="synonym">Cladosporium werneckii</name>
    <dbReference type="NCBI Taxonomy" id="91943"/>
    <lineage>
        <taxon>Eukaryota</taxon>
        <taxon>Fungi</taxon>
        <taxon>Dikarya</taxon>
        <taxon>Ascomycota</taxon>
        <taxon>Pezizomycotina</taxon>
        <taxon>Dothideomycetes</taxon>
        <taxon>Dothideomycetidae</taxon>
        <taxon>Mycosphaerellales</taxon>
        <taxon>Teratosphaeriaceae</taxon>
        <taxon>Hortaea</taxon>
    </lineage>
</organism>
<dbReference type="Proteomes" id="UP000282582">
    <property type="component" value="Unassembled WGS sequence"/>
</dbReference>
<feature type="compositionally biased region" description="Pro residues" evidence="1">
    <location>
        <begin position="52"/>
        <end position="63"/>
    </location>
</feature>
<dbReference type="EMBL" id="QWIK01002216">
    <property type="protein sequence ID" value="RMX89627.1"/>
    <property type="molecule type" value="Genomic_DNA"/>
</dbReference>
<reference evidence="4 5" key="1">
    <citation type="journal article" date="2018" name="BMC Genomics">
        <title>Genomic evidence for intraspecific hybridization in a clonal and extremely halotolerant yeast.</title>
        <authorList>
            <person name="Gostincar C."/>
            <person name="Stajich J.E."/>
            <person name="Zupancic J."/>
            <person name="Zalar P."/>
            <person name="Gunde-Cimerman N."/>
        </authorList>
    </citation>
    <scope>NUCLEOTIDE SEQUENCE [LARGE SCALE GENOMIC DNA]</scope>
    <source>
        <strain evidence="3 4">EXF-6651</strain>
        <strain evidence="2 5">EXF-6654</strain>
    </source>
</reference>
<comment type="caution">
    <text evidence="2">The sequence shown here is derived from an EMBL/GenBank/DDBJ whole genome shotgun (WGS) entry which is preliminary data.</text>
</comment>
<protein>
    <submittedName>
        <fullName evidence="2">Uncharacterized protein</fullName>
    </submittedName>
</protein>
<dbReference type="Proteomes" id="UP000276864">
    <property type="component" value="Unassembled WGS sequence"/>
</dbReference>
<evidence type="ECO:0000313" key="2">
    <source>
        <dbReference type="EMBL" id="RMX89627.1"/>
    </source>
</evidence>
<proteinExistence type="predicted"/>
<evidence type="ECO:0000313" key="4">
    <source>
        <dbReference type="Proteomes" id="UP000276864"/>
    </source>
</evidence>
<evidence type="ECO:0000256" key="1">
    <source>
        <dbReference type="SAM" id="MobiDB-lite"/>
    </source>
</evidence>
<name>A0A3M6XFS2_HORWE</name>
<feature type="compositionally biased region" description="Basic residues" evidence="1">
    <location>
        <begin position="161"/>
        <end position="173"/>
    </location>
</feature>
<feature type="compositionally biased region" description="Basic and acidic residues" evidence="1">
    <location>
        <begin position="144"/>
        <end position="160"/>
    </location>
</feature>
<dbReference type="AlphaFoldDB" id="A0A3M6XFS2"/>
<evidence type="ECO:0000313" key="5">
    <source>
        <dbReference type="Proteomes" id="UP000282582"/>
    </source>
</evidence>
<sequence length="238" mass="27028">MPAVQTEHASFMPICDRTTIMSGRVPNPYPAPPHTRSRQSSAASLRYHPDNQPAPPQAPPPTSGYPYAYGKPAPPTTMPPVERRRSYGGRPSQALPPEELLHPESAAYPGNPPYPVSDAEIPIQPPRSTMGPRKDSYSSTLSKRSRDSHYSRRSHDSRRSRDSHRSRRSRHSSGKSSDDEYDRERRHRRREDRERRQKHDRDYDKPLKRTDTSRPTIGGTLYAVLDGLKAALGPRDKY</sequence>